<dbReference type="AlphaFoldDB" id="A0A5B7AG29"/>
<feature type="compositionally biased region" description="Low complexity" evidence="1">
    <location>
        <begin position="32"/>
        <end position="45"/>
    </location>
</feature>
<feature type="region of interest" description="Disordered" evidence="1">
    <location>
        <begin position="732"/>
        <end position="810"/>
    </location>
</feature>
<feature type="compositionally biased region" description="Low complexity" evidence="1">
    <location>
        <begin position="141"/>
        <end position="162"/>
    </location>
</feature>
<dbReference type="GO" id="GO:0003973">
    <property type="term" value="F:(S)-2-hydroxy-acid oxidase activity"/>
    <property type="evidence" value="ECO:0007669"/>
    <property type="project" value="UniProtKB-EC"/>
</dbReference>
<feature type="compositionally biased region" description="Low complexity" evidence="1">
    <location>
        <begin position="686"/>
        <end position="695"/>
    </location>
</feature>
<sequence>MMPSRVAGGLTHSSSSSGLCFQGDGQSQAVGNSHLSSSFGNSSNSIPGTARSNLGPISGDVSNTILNSVASSGPSVGASSLVTDANSGLSGGPHLQRSASINTESYLRLPASPMSFSSNNISISGSSAMDGSSVLQQCSNQDPSSQHRQQSQQQQGASSVTSLPSSRIGQVSLPTGPRVSSSFIQEPNNMSQVPKKPRLDIKQEDIMQQQVLQQLLQRQDSMQLQTHNPQLQALIQQQRLRQQQQQQQQLLQSMPPVQRAHLLQQQQQQQLQLRQHLQQQGMQPASAMKRPYDGGVCSRRLMQYLYHQRQRPPDNTIAYWRKFVAEYYSPRAKQRWCLSLYDNVGHHSLGVFPQATMDAWKCDICGAKSGRGFEATFEVLPRLNEIKFGSGVIDELLFLDMPRECRFSSGIMMLEYGKAVQESVYEQLRVVREGQLRIIFTPDLKILSWEFCARHHEELLPRRLVAPQVNQLLQVAQKCQRAIAESGSDGVSQQDLQTNSNMVVAAWRQLSRTLELQSLNDLGFSKRYVRCLQISEVVNSMKDLMDFCREHKAGPIEGLKNYPQHATAAKLQMQEMEQLGLPTDRNTLNKLMAQHPGMNSQMGNSHQMVGRGALSGSAQAALALSSYQNLLMRQNSMNSNSNSLHQEASPSFNNSNQNPSSTFQGPTALLPGTLQNLPSSGFSNSQLPQQQQMQQRSLNGNGLLQQNHPQPSQGSQALQQHMIQQLLQDMKNNTGGGVQQQSHAGQNANGSVGRDGMGFGSNPSAATAASVNGPGSIMGPTPSRSNSFKAASNIDSSAAGGNNGFNQKAPDLSQNLQLSDEMVQDIAHDLTENGFFNSDLEDNMSYCWKA</sequence>
<reference evidence="2" key="1">
    <citation type="submission" date="2019-08" db="EMBL/GenBank/DDBJ databases">
        <title>Reference gene set and small RNA set construction with multiple tissues from Davidia involucrata Baill.</title>
        <authorList>
            <person name="Yang H."/>
            <person name="Zhou C."/>
            <person name="Li G."/>
            <person name="Wang J."/>
            <person name="Gao P."/>
            <person name="Wang M."/>
            <person name="Wang R."/>
            <person name="Zhao Y."/>
        </authorList>
    </citation>
    <scope>NUCLEOTIDE SEQUENCE</scope>
    <source>
        <tissue evidence="2">Mixed with DoveR01_LX</tissue>
    </source>
</reference>
<evidence type="ECO:0000256" key="1">
    <source>
        <dbReference type="SAM" id="MobiDB-lite"/>
    </source>
</evidence>
<dbReference type="InterPro" id="IPR029005">
    <property type="entry name" value="LIM-bd/SEUSS"/>
</dbReference>
<feature type="compositionally biased region" description="Polar residues" evidence="1">
    <location>
        <begin position="782"/>
        <end position="810"/>
    </location>
</feature>
<feature type="compositionally biased region" description="Polar residues" evidence="1">
    <location>
        <begin position="163"/>
        <end position="192"/>
    </location>
</feature>
<dbReference type="Pfam" id="PF01803">
    <property type="entry name" value="LIM_bind"/>
    <property type="match status" value="1"/>
</dbReference>
<dbReference type="EC" id="1.1.3.15" evidence="2"/>
<organism evidence="2">
    <name type="scientific">Davidia involucrata</name>
    <name type="common">Dove tree</name>
    <dbReference type="NCBI Taxonomy" id="16924"/>
    <lineage>
        <taxon>Eukaryota</taxon>
        <taxon>Viridiplantae</taxon>
        <taxon>Streptophyta</taxon>
        <taxon>Embryophyta</taxon>
        <taxon>Tracheophyta</taxon>
        <taxon>Spermatophyta</taxon>
        <taxon>Magnoliopsida</taxon>
        <taxon>eudicotyledons</taxon>
        <taxon>Gunneridae</taxon>
        <taxon>Pentapetalae</taxon>
        <taxon>asterids</taxon>
        <taxon>Cornales</taxon>
        <taxon>Nyssaceae</taxon>
        <taxon>Davidia</taxon>
    </lineage>
</organism>
<gene>
    <name evidence="2" type="ORF">Din_025141</name>
</gene>
<feature type="compositionally biased region" description="Low complexity" evidence="1">
    <location>
        <begin position="637"/>
        <end position="664"/>
    </location>
</feature>
<keyword evidence="2" id="KW-0560">Oxidoreductase</keyword>
<feature type="region of interest" description="Disordered" evidence="1">
    <location>
        <begin position="637"/>
        <end position="696"/>
    </location>
</feature>
<feature type="compositionally biased region" description="Polar residues" evidence="1">
    <location>
        <begin position="732"/>
        <end position="750"/>
    </location>
</feature>
<protein>
    <submittedName>
        <fullName evidence="2">Putative SEUSS-like 2</fullName>
        <ecNumber evidence="2">1.1.3.15</ecNumber>
    </submittedName>
</protein>
<feature type="compositionally biased region" description="Polar residues" evidence="1">
    <location>
        <begin position="761"/>
        <end position="770"/>
    </location>
</feature>
<dbReference type="EMBL" id="GHES01025141">
    <property type="protein sequence ID" value="MPA55700.1"/>
    <property type="molecule type" value="Transcribed_RNA"/>
</dbReference>
<feature type="compositionally biased region" description="Polar residues" evidence="1">
    <location>
        <begin position="673"/>
        <end position="685"/>
    </location>
</feature>
<evidence type="ECO:0000313" key="2">
    <source>
        <dbReference type="EMBL" id="MPA55700.1"/>
    </source>
</evidence>
<name>A0A5B7AG29_DAVIN</name>
<proteinExistence type="predicted"/>
<feature type="region of interest" description="Disordered" evidence="1">
    <location>
        <begin position="1"/>
        <end position="52"/>
    </location>
</feature>
<accession>A0A5B7AG29</accession>
<feature type="region of interest" description="Disordered" evidence="1">
    <location>
        <begin position="127"/>
        <end position="195"/>
    </location>
</feature>
<dbReference type="PANTHER" id="PTHR10378">
    <property type="entry name" value="LIM DOMAIN-BINDING PROTEIN"/>
    <property type="match status" value="1"/>
</dbReference>